<keyword evidence="1" id="KW-0732">Signal</keyword>
<comment type="caution">
    <text evidence="2">The sequence shown here is derived from an EMBL/GenBank/DDBJ whole genome shotgun (WGS) entry which is preliminary data.</text>
</comment>
<organism evidence="2 3">
    <name type="scientific">Labilibaculum manganireducens</name>
    <dbReference type="NCBI Taxonomy" id="1940525"/>
    <lineage>
        <taxon>Bacteria</taxon>
        <taxon>Pseudomonadati</taxon>
        <taxon>Bacteroidota</taxon>
        <taxon>Bacteroidia</taxon>
        <taxon>Marinilabiliales</taxon>
        <taxon>Marinifilaceae</taxon>
        <taxon>Labilibaculum</taxon>
    </lineage>
</organism>
<proteinExistence type="predicted"/>
<dbReference type="Proteomes" id="UP000233618">
    <property type="component" value="Unassembled WGS sequence"/>
</dbReference>
<evidence type="ECO:0008006" key="4">
    <source>
        <dbReference type="Google" id="ProtNLM"/>
    </source>
</evidence>
<gene>
    <name evidence="2" type="ORF">BZG01_02395</name>
</gene>
<accession>A0A2N3IFT2</accession>
<evidence type="ECO:0000313" key="3">
    <source>
        <dbReference type="Proteomes" id="UP000233618"/>
    </source>
</evidence>
<keyword evidence="3" id="KW-1185">Reference proteome</keyword>
<dbReference type="AlphaFoldDB" id="A0A2N3IFT2"/>
<dbReference type="RefSeq" id="WP_101308222.1">
    <property type="nucleotide sequence ID" value="NZ_CAXXEE010000003.1"/>
</dbReference>
<feature type="signal peptide" evidence="1">
    <location>
        <begin position="1"/>
        <end position="20"/>
    </location>
</feature>
<sequence length="348" mass="39174">MRRLLFALFGICLFVGSANAVTKHKKIEKTFKAGENLKIESKYSKIQIKHWDNPEIKFEVLISVEGSDDEKTKRMTDDINIDFTEGEAQLSAETVFGDFFTLKKLTNSLFNKGEIKISYTVQLPSNVKLEIIQKDGDVFMDSHDGNLILDLTNGNFTAESLYGENSFTITGCTFKVEQLSDSKLNVANSKVNIENAGKLTGESRDSEFTIGVADNISMTSARDKFDIKELEYLYGSSNFSKIEISQLGGEVDYDQKFGHINIFNINNMFSFIKIDSKYGDVGLSFMEGAQIDYEINHKSVKFDNSKDFILANKETADKKTFVAKGRVGDKKAFSKLNIRANNCKIRLQ</sequence>
<protein>
    <recommendedName>
        <fullName evidence="4">Adhesin domain-containing protein</fullName>
    </recommendedName>
</protein>
<evidence type="ECO:0000313" key="2">
    <source>
        <dbReference type="EMBL" id="PKQ69176.1"/>
    </source>
</evidence>
<reference evidence="2 3" key="1">
    <citation type="journal article" date="2017" name="Front. Microbiol.">
        <title>Labilibaculum manganireducens gen. nov., sp. nov. and Labilibaculum filiforme sp. nov., Novel Bacteroidetes Isolated from Subsurface Sediments of the Baltic Sea.</title>
        <authorList>
            <person name="Vandieken V."/>
            <person name="Marshall I.P."/>
            <person name="Niemann H."/>
            <person name="Engelen B."/>
            <person name="Cypionka H."/>
        </authorList>
    </citation>
    <scope>NUCLEOTIDE SEQUENCE [LARGE SCALE GENOMIC DNA]</scope>
    <source>
        <strain evidence="2 3">59.10-2M</strain>
    </source>
</reference>
<dbReference type="EMBL" id="MVDE01000002">
    <property type="protein sequence ID" value="PKQ69176.1"/>
    <property type="molecule type" value="Genomic_DNA"/>
</dbReference>
<evidence type="ECO:0000256" key="1">
    <source>
        <dbReference type="SAM" id="SignalP"/>
    </source>
</evidence>
<name>A0A2N3IFT2_9BACT</name>
<feature type="chain" id="PRO_5014910831" description="Adhesin domain-containing protein" evidence="1">
    <location>
        <begin position="21"/>
        <end position="348"/>
    </location>
</feature>